<evidence type="ECO:0000313" key="4">
    <source>
        <dbReference type="EMBL" id="MCH7409784.1"/>
    </source>
</evidence>
<dbReference type="InterPro" id="IPR012373">
    <property type="entry name" value="Ferrdict_sens_TM"/>
</dbReference>
<name>A0ABS9V054_9BACT</name>
<keyword evidence="5" id="KW-1185">Reference proteome</keyword>
<dbReference type="Gene3D" id="3.55.50.30">
    <property type="match status" value="1"/>
</dbReference>
<dbReference type="EMBL" id="JAKZGP010000023">
    <property type="protein sequence ID" value="MCH7409784.1"/>
    <property type="molecule type" value="Genomic_DNA"/>
</dbReference>
<dbReference type="PANTHER" id="PTHR30273">
    <property type="entry name" value="PERIPLASMIC SIGNAL SENSOR AND SIGMA FACTOR ACTIVATOR FECR-RELATED"/>
    <property type="match status" value="1"/>
</dbReference>
<dbReference type="PIRSF" id="PIRSF018266">
    <property type="entry name" value="FecR"/>
    <property type="match status" value="1"/>
</dbReference>
<dbReference type="Gene3D" id="2.60.120.1440">
    <property type="match status" value="1"/>
</dbReference>
<dbReference type="InterPro" id="IPR032508">
    <property type="entry name" value="FecR_C"/>
</dbReference>
<dbReference type="RefSeq" id="WP_241348118.1">
    <property type="nucleotide sequence ID" value="NZ_JAKZGP010000023.1"/>
</dbReference>
<keyword evidence="1" id="KW-0472">Membrane</keyword>
<dbReference type="InterPro" id="IPR006860">
    <property type="entry name" value="FecR"/>
</dbReference>
<feature type="domain" description="FecR protein" evidence="2">
    <location>
        <begin position="145"/>
        <end position="232"/>
    </location>
</feature>
<comment type="caution">
    <text evidence="4">The sequence shown here is derived from an EMBL/GenBank/DDBJ whole genome shotgun (WGS) entry which is preliminary data.</text>
</comment>
<keyword evidence="1" id="KW-1133">Transmembrane helix</keyword>
<keyword evidence="1" id="KW-0812">Transmembrane</keyword>
<reference evidence="4" key="1">
    <citation type="submission" date="2022-03" db="EMBL/GenBank/DDBJ databases">
        <title>De novo assembled genomes of Belliella spp. (Cyclobacteriaceae) strains.</title>
        <authorList>
            <person name="Szabo A."/>
            <person name="Korponai K."/>
            <person name="Felfoldi T."/>
        </authorList>
    </citation>
    <scope>NUCLEOTIDE SEQUENCE</scope>
    <source>
        <strain evidence="4">DSM 111904</strain>
    </source>
</reference>
<evidence type="ECO:0000259" key="3">
    <source>
        <dbReference type="Pfam" id="PF16344"/>
    </source>
</evidence>
<organism evidence="4 5">
    <name type="scientific">Belliella filtrata</name>
    <dbReference type="NCBI Taxonomy" id="2923435"/>
    <lineage>
        <taxon>Bacteria</taxon>
        <taxon>Pseudomonadati</taxon>
        <taxon>Bacteroidota</taxon>
        <taxon>Cytophagia</taxon>
        <taxon>Cytophagales</taxon>
        <taxon>Cyclobacteriaceae</taxon>
        <taxon>Belliella</taxon>
    </lineage>
</organism>
<dbReference type="Pfam" id="PF04773">
    <property type="entry name" value="FecR"/>
    <property type="match status" value="1"/>
</dbReference>
<proteinExistence type="predicted"/>
<evidence type="ECO:0000313" key="5">
    <source>
        <dbReference type="Proteomes" id="UP001165489"/>
    </source>
</evidence>
<dbReference type="Pfam" id="PF16344">
    <property type="entry name" value="FecR_C"/>
    <property type="match status" value="1"/>
</dbReference>
<evidence type="ECO:0000256" key="1">
    <source>
        <dbReference type="SAM" id="Phobius"/>
    </source>
</evidence>
<evidence type="ECO:0000259" key="2">
    <source>
        <dbReference type="Pfam" id="PF04773"/>
    </source>
</evidence>
<feature type="transmembrane region" description="Helical" evidence="1">
    <location>
        <begin position="100"/>
        <end position="122"/>
    </location>
</feature>
<sequence length="347" mass="40370">MKFEPKNVADFLKHPLFLKWITTSNTDLEKYWKDWCIERPEKVVLFRQAEQTLRSIQWKQNHHMEYDDKERILNNIIQFNRSWESKVDSRKRVYTGVKQILRWGTSVAAVFILIGFLLVNVFDLQLFEASQEQEIEWIVKNVPRGVKKTFMLPDGSKVTLNSASEIKYPSIFEISREVELSGQAFFEVMENPKMPFVVTTNGIKTTVLGTSFDVNAYPNQSYHKVSVVTGKVGVETPSQISAILTKEEATLYHSETGSLQRTAYDYDLLVGWKEKKLKFQNEDYDSVFQRLSNWFDVEFNIKAGDYPASKYTGYFFDQSLEYILEGMKHTSGLEYSIEGKKVSLKFP</sequence>
<dbReference type="PANTHER" id="PTHR30273:SF2">
    <property type="entry name" value="PROTEIN FECR"/>
    <property type="match status" value="1"/>
</dbReference>
<dbReference type="Proteomes" id="UP001165489">
    <property type="component" value="Unassembled WGS sequence"/>
</dbReference>
<feature type="domain" description="Protein FecR C-terminal" evidence="3">
    <location>
        <begin position="276"/>
        <end position="342"/>
    </location>
</feature>
<gene>
    <name evidence="4" type="ORF">MM239_10295</name>
</gene>
<accession>A0ABS9V054</accession>
<protein>
    <submittedName>
        <fullName evidence="4">FecR family protein</fullName>
    </submittedName>
</protein>